<dbReference type="InterPro" id="IPR015590">
    <property type="entry name" value="Aldehyde_DH_dom"/>
</dbReference>
<gene>
    <name evidence="7" type="ORF">HHL09_10800</name>
</gene>
<dbReference type="Proteomes" id="UP000501812">
    <property type="component" value="Chromosome"/>
</dbReference>
<sequence length="505" mass="54058">MSLKTKEAPASRVSKKTREFIAKPKKLLIGGDWLKSANGKTFDSFDPSSGEVLARVAEGEAEDINLAVAAARRAFDRGPWRKMTTSERGRIIWKIGDLILEHLDELAELESLDNGKPLAVAKAADVPLAADLFHYMAGWATKVEGNTIPISVPYAAGAKFHAYTLREPIGVVGQVIPWNFPLLMAAWKLGPALATGNTIVLKPAEQTPLSALRLAELALEAGLPEGVLNVVTGYGETAGAALAAHDGVDKIAFTGSTEVGKIIVKAAAGNLKKVTLELGGKSPTIVFKDVSDVDAAIQGAANAIFFNHGQCCCAGSRLYIQKDIYERVLEGVADRAKKIKLGPGVDPDTEMGPLVSEEQLERVTGYLESGKKEGAKAVTGGKRVGDRGYFVAPTVFTEASPKMKIVREEIFGPVVVAEPFDDIEKVVQQANDSTYGLAASVWTRDISKAHRTAALLRAGTVWVNCHNIFDASMPFGGYKQSGWGREMGHEALELYTETKAVCVAL</sequence>
<evidence type="ECO:0000256" key="4">
    <source>
        <dbReference type="PROSITE-ProRule" id="PRU10007"/>
    </source>
</evidence>
<dbReference type="PROSITE" id="PS00070">
    <property type="entry name" value="ALDEHYDE_DEHYDR_CYS"/>
    <property type="match status" value="1"/>
</dbReference>
<protein>
    <submittedName>
        <fullName evidence="7">Aldehyde dehydrogenase family protein</fullName>
    </submittedName>
</protein>
<dbReference type="EMBL" id="CP051774">
    <property type="protein sequence ID" value="QJE96251.1"/>
    <property type="molecule type" value="Genomic_DNA"/>
</dbReference>
<dbReference type="PANTHER" id="PTHR11699">
    <property type="entry name" value="ALDEHYDE DEHYDROGENASE-RELATED"/>
    <property type="match status" value="1"/>
</dbReference>
<dbReference type="SUPFAM" id="SSF53720">
    <property type="entry name" value="ALDH-like"/>
    <property type="match status" value="1"/>
</dbReference>
<dbReference type="FunFam" id="3.40.605.10:FF:000026">
    <property type="entry name" value="Aldehyde dehydrogenase, putative"/>
    <property type="match status" value="1"/>
</dbReference>
<keyword evidence="8" id="KW-1185">Reference proteome</keyword>
<name>A0A858RI42_9BACT</name>
<dbReference type="KEGG" id="luo:HHL09_10800"/>
<evidence type="ECO:0000256" key="2">
    <source>
        <dbReference type="ARBA" id="ARBA00023002"/>
    </source>
</evidence>
<accession>A0A858RI42</accession>
<dbReference type="InterPro" id="IPR016163">
    <property type="entry name" value="Ald_DH_C"/>
</dbReference>
<dbReference type="AlphaFoldDB" id="A0A858RI42"/>
<dbReference type="Gene3D" id="3.40.605.10">
    <property type="entry name" value="Aldehyde Dehydrogenase, Chain A, domain 1"/>
    <property type="match status" value="1"/>
</dbReference>
<evidence type="ECO:0000256" key="3">
    <source>
        <dbReference type="ARBA" id="ARBA00023027"/>
    </source>
</evidence>
<feature type="active site" evidence="4">
    <location>
        <position position="277"/>
    </location>
</feature>
<feature type="domain" description="Aldehyde dehydrogenase" evidence="6">
    <location>
        <begin position="33"/>
        <end position="501"/>
    </location>
</feature>
<dbReference type="CDD" id="cd07091">
    <property type="entry name" value="ALDH_F1-2_Ald2-like"/>
    <property type="match status" value="1"/>
</dbReference>
<dbReference type="Pfam" id="PF00171">
    <property type="entry name" value="Aldedh"/>
    <property type="match status" value="1"/>
</dbReference>
<evidence type="ECO:0000313" key="8">
    <source>
        <dbReference type="Proteomes" id="UP000501812"/>
    </source>
</evidence>
<evidence type="ECO:0000256" key="5">
    <source>
        <dbReference type="RuleBase" id="RU003345"/>
    </source>
</evidence>
<dbReference type="InterPro" id="IPR016162">
    <property type="entry name" value="Ald_DH_N"/>
</dbReference>
<dbReference type="InterPro" id="IPR029510">
    <property type="entry name" value="Ald_DH_CS_GLU"/>
</dbReference>
<comment type="similarity">
    <text evidence="1 5">Belongs to the aldehyde dehydrogenase family.</text>
</comment>
<keyword evidence="3" id="KW-0520">NAD</keyword>
<proteinExistence type="inferred from homology"/>
<evidence type="ECO:0000259" key="6">
    <source>
        <dbReference type="Pfam" id="PF00171"/>
    </source>
</evidence>
<dbReference type="InterPro" id="IPR016160">
    <property type="entry name" value="Ald_DH_CS_CYS"/>
</dbReference>
<dbReference type="FunFam" id="3.40.309.10:FF:000012">
    <property type="entry name" value="Betaine aldehyde dehydrogenase"/>
    <property type="match status" value="1"/>
</dbReference>
<dbReference type="FunFam" id="3.40.605.10:FF:000011">
    <property type="entry name" value="ALD5p Mitochondrial aldehyde dehydrogenase"/>
    <property type="match status" value="1"/>
</dbReference>
<dbReference type="RefSeq" id="WP_169454652.1">
    <property type="nucleotide sequence ID" value="NZ_CP051774.1"/>
</dbReference>
<dbReference type="InterPro" id="IPR016161">
    <property type="entry name" value="Ald_DH/histidinol_DH"/>
</dbReference>
<dbReference type="PROSITE" id="PS00687">
    <property type="entry name" value="ALDEHYDE_DEHYDR_GLU"/>
    <property type="match status" value="1"/>
</dbReference>
<dbReference type="GO" id="GO:0016620">
    <property type="term" value="F:oxidoreductase activity, acting on the aldehyde or oxo group of donors, NAD or NADP as acceptor"/>
    <property type="evidence" value="ECO:0007669"/>
    <property type="project" value="InterPro"/>
</dbReference>
<evidence type="ECO:0000256" key="1">
    <source>
        <dbReference type="ARBA" id="ARBA00009986"/>
    </source>
</evidence>
<reference evidence="7 8" key="1">
    <citation type="submission" date="2020-04" db="EMBL/GenBank/DDBJ databases">
        <title>Luteolibacter sp. G-1-1-1 isolated from soil.</title>
        <authorList>
            <person name="Dahal R.H."/>
        </authorList>
    </citation>
    <scope>NUCLEOTIDE SEQUENCE [LARGE SCALE GENOMIC DNA]</scope>
    <source>
        <strain evidence="7 8">G-1-1-1</strain>
    </source>
</reference>
<organism evidence="7 8">
    <name type="scientific">Luteolibacter luteus</name>
    <dbReference type="NCBI Taxonomy" id="2728835"/>
    <lineage>
        <taxon>Bacteria</taxon>
        <taxon>Pseudomonadati</taxon>
        <taxon>Verrucomicrobiota</taxon>
        <taxon>Verrucomicrobiia</taxon>
        <taxon>Verrucomicrobiales</taxon>
        <taxon>Verrucomicrobiaceae</taxon>
        <taxon>Luteolibacter</taxon>
    </lineage>
</organism>
<keyword evidence="2 5" id="KW-0560">Oxidoreductase</keyword>
<dbReference type="Gene3D" id="3.40.309.10">
    <property type="entry name" value="Aldehyde Dehydrogenase, Chain A, domain 2"/>
    <property type="match status" value="1"/>
</dbReference>
<evidence type="ECO:0000313" key="7">
    <source>
        <dbReference type="EMBL" id="QJE96251.1"/>
    </source>
</evidence>